<accession>A0AAV4VCP6</accession>
<comment type="caution">
    <text evidence="2">The sequence shown here is derived from an EMBL/GenBank/DDBJ whole genome shotgun (WGS) entry which is preliminary data.</text>
</comment>
<reference evidence="2 3" key="1">
    <citation type="submission" date="2021-06" db="EMBL/GenBank/DDBJ databases">
        <title>Caerostris extrusa draft genome.</title>
        <authorList>
            <person name="Kono N."/>
            <person name="Arakawa K."/>
        </authorList>
    </citation>
    <scope>NUCLEOTIDE SEQUENCE [LARGE SCALE GENOMIC DNA]</scope>
</reference>
<evidence type="ECO:0000256" key="1">
    <source>
        <dbReference type="SAM" id="MobiDB-lite"/>
    </source>
</evidence>
<dbReference type="EMBL" id="BPLR01014287">
    <property type="protein sequence ID" value="GIY67838.1"/>
    <property type="molecule type" value="Genomic_DNA"/>
</dbReference>
<feature type="compositionally biased region" description="Polar residues" evidence="1">
    <location>
        <begin position="14"/>
        <end position="33"/>
    </location>
</feature>
<evidence type="ECO:0000313" key="2">
    <source>
        <dbReference type="EMBL" id="GIY67838.1"/>
    </source>
</evidence>
<keyword evidence="3" id="KW-1185">Reference proteome</keyword>
<dbReference type="AlphaFoldDB" id="A0AAV4VCP6"/>
<organism evidence="2 3">
    <name type="scientific">Caerostris extrusa</name>
    <name type="common">Bark spider</name>
    <name type="synonym">Caerostris bankana</name>
    <dbReference type="NCBI Taxonomy" id="172846"/>
    <lineage>
        <taxon>Eukaryota</taxon>
        <taxon>Metazoa</taxon>
        <taxon>Ecdysozoa</taxon>
        <taxon>Arthropoda</taxon>
        <taxon>Chelicerata</taxon>
        <taxon>Arachnida</taxon>
        <taxon>Araneae</taxon>
        <taxon>Araneomorphae</taxon>
        <taxon>Entelegynae</taxon>
        <taxon>Araneoidea</taxon>
        <taxon>Araneidae</taxon>
        <taxon>Caerostris</taxon>
    </lineage>
</organism>
<name>A0AAV4VCP6_CAEEX</name>
<protein>
    <submittedName>
        <fullName evidence="2">Uncharacterized protein</fullName>
    </submittedName>
</protein>
<proteinExistence type="predicted"/>
<gene>
    <name evidence="2" type="ORF">CEXT_662541</name>
</gene>
<dbReference type="Proteomes" id="UP001054945">
    <property type="component" value="Unassembled WGS sequence"/>
</dbReference>
<evidence type="ECO:0000313" key="3">
    <source>
        <dbReference type="Proteomes" id="UP001054945"/>
    </source>
</evidence>
<feature type="region of interest" description="Disordered" evidence="1">
    <location>
        <begin position="1"/>
        <end position="59"/>
    </location>
</feature>
<sequence length="117" mass="13215">MNRTSGSFPELIVSQHSKISQRSDDLNSASRQFARSDVGVGKQGGRGTNGQRLICPSPRRDPFRVLSPLLQRQWASELTDRSAMGEWDLYYDLHAPQNHLFGMLTRDLRVQTCRSAP</sequence>